<evidence type="ECO:0000256" key="1">
    <source>
        <dbReference type="SAM" id="SignalP"/>
    </source>
</evidence>
<protein>
    <recommendedName>
        <fullName evidence="2">SGNH hydrolase-type esterase domain-containing protein</fullName>
    </recommendedName>
</protein>
<dbReference type="Gene3D" id="3.40.50.1110">
    <property type="entry name" value="SGNH hydrolase"/>
    <property type="match status" value="1"/>
</dbReference>
<dbReference type="InterPro" id="IPR013830">
    <property type="entry name" value="SGNH_hydro"/>
</dbReference>
<keyword evidence="1" id="KW-0732">Signal</keyword>
<evidence type="ECO:0000313" key="3">
    <source>
        <dbReference type="EMBL" id="GAA1104946.1"/>
    </source>
</evidence>
<sequence length="600" mass="61763">MTVLSVVGAHLLSLGTAPPGAAAEGAAPLAALYDNTAVTAGGAPAGDLDGRGGSLAEADLAAAGWARGARITVNGTTYTRADVAPGRPDNVLAAGQDVAVSGRGSALGFLATATGGPATGTGTVRYADGTSSSYELTVGDWAAGSTAAAALTLPHRRTPAGTVPEQARLYTAAVPIDRGKAVVAVTLPRLRDDRHDRAPTLHVFDVAVRNTTDAPGGRVWEAAWTASQGTASAVPEPDGWTDRTLRMVVHPNLAGRTVRIRLTNALSPVPVTFGRVTLAVQADHGTARAAPVPVTFAGRTRTTVPAGGDAYGDPVDLPVAEGDELLVSIHLPGRVLVAPRHVWALSTSYTTAAGAGDHSTDTGGAAVPRPIPYWAFLTGVDLATADGRGTVVALGDSQTDGAHTRPDADHRWPDLCAADLRRTAPGTGTANAGLSANSLLTDSTGAAGPAALNRLDRDVLAQPDARTLVLYEGINDITLHDASARDLIAGIRRITALAHAHGLRVVVATIPPFGGSTLWTEEREEVRQQVNSWIRSSRDIDARTDFDLAARDPAAPERLRDGVHDPRDHLHFNDAGTRLLADTLAPALAGVLARGAPSGR</sequence>
<gene>
    <name evidence="3" type="ORF">GCM10009663_53910</name>
</gene>
<dbReference type="SUPFAM" id="SSF52266">
    <property type="entry name" value="SGNH hydrolase"/>
    <property type="match status" value="1"/>
</dbReference>
<comment type="caution">
    <text evidence="3">The sequence shown here is derived from an EMBL/GenBank/DDBJ whole genome shotgun (WGS) entry which is preliminary data.</text>
</comment>
<dbReference type="EMBL" id="BAAALD010000063">
    <property type="protein sequence ID" value="GAA1104946.1"/>
    <property type="molecule type" value="Genomic_DNA"/>
</dbReference>
<dbReference type="InterPro" id="IPR053140">
    <property type="entry name" value="GDSL_Rv0518-like"/>
</dbReference>
<proteinExistence type="predicted"/>
<dbReference type="Pfam" id="PF13472">
    <property type="entry name" value="Lipase_GDSL_2"/>
    <property type="match status" value="1"/>
</dbReference>
<feature type="domain" description="SGNH hydrolase-type esterase" evidence="2">
    <location>
        <begin position="393"/>
        <end position="578"/>
    </location>
</feature>
<reference evidence="3 4" key="1">
    <citation type="journal article" date="2019" name="Int. J. Syst. Evol. Microbiol.">
        <title>The Global Catalogue of Microorganisms (GCM) 10K type strain sequencing project: providing services to taxonomists for standard genome sequencing and annotation.</title>
        <authorList>
            <consortium name="The Broad Institute Genomics Platform"/>
            <consortium name="The Broad Institute Genome Sequencing Center for Infectious Disease"/>
            <person name="Wu L."/>
            <person name="Ma J."/>
        </authorList>
    </citation>
    <scope>NUCLEOTIDE SEQUENCE [LARGE SCALE GENOMIC DNA]</scope>
    <source>
        <strain evidence="3 4">JCM 13002</strain>
    </source>
</reference>
<dbReference type="Proteomes" id="UP001499987">
    <property type="component" value="Unassembled WGS sequence"/>
</dbReference>
<feature type="chain" id="PRO_5046215972" description="SGNH hydrolase-type esterase domain-containing protein" evidence="1">
    <location>
        <begin position="23"/>
        <end position="600"/>
    </location>
</feature>
<organism evidence="3 4">
    <name type="scientific">Kitasatospora arboriphila</name>
    <dbReference type="NCBI Taxonomy" id="258052"/>
    <lineage>
        <taxon>Bacteria</taxon>
        <taxon>Bacillati</taxon>
        <taxon>Actinomycetota</taxon>
        <taxon>Actinomycetes</taxon>
        <taxon>Kitasatosporales</taxon>
        <taxon>Streptomycetaceae</taxon>
        <taxon>Kitasatospora</taxon>
    </lineage>
</organism>
<evidence type="ECO:0000259" key="2">
    <source>
        <dbReference type="Pfam" id="PF13472"/>
    </source>
</evidence>
<accession>A0ABN1TX72</accession>
<keyword evidence="4" id="KW-1185">Reference proteome</keyword>
<dbReference type="InterPro" id="IPR036514">
    <property type="entry name" value="SGNH_hydro_sf"/>
</dbReference>
<feature type="signal peptide" evidence="1">
    <location>
        <begin position="1"/>
        <end position="22"/>
    </location>
</feature>
<dbReference type="PANTHER" id="PTHR43784:SF2">
    <property type="entry name" value="GDSL-LIKE LIPASE_ACYLHYDROLASE, PUTATIVE (AFU_ORTHOLOGUE AFUA_2G00820)-RELATED"/>
    <property type="match status" value="1"/>
</dbReference>
<dbReference type="PANTHER" id="PTHR43784">
    <property type="entry name" value="GDSL-LIKE LIPASE/ACYLHYDROLASE, PUTATIVE (AFU_ORTHOLOGUE AFUA_2G00820)-RELATED"/>
    <property type="match status" value="1"/>
</dbReference>
<name>A0ABN1TX72_9ACTN</name>
<evidence type="ECO:0000313" key="4">
    <source>
        <dbReference type="Proteomes" id="UP001499987"/>
    </source>
</evidence>